<dbReference type="InterPro" id="IPR010982">
    <property type="entry name" value="Lambda_DNA-bd_dom_sf"/>
</dbReference>
<dbReference type="Proteomes" id="UP000003828">
    <property type="component" value="Unassembled WGS sequence"/>
</dbReference>
<keyword evidence="6" id="KW-1185">Reference proteome</keyword>
<dbReference type="GO" id="GO:0003700">
    <property type="term" value="F:DNA-binding transcription factor activity"/>
    <property type="evidence" value="ECO:0007669"/>
    <property type="project" value="TreeGrafter"/>
</dbReference>
<dbReference type="CDD" id="cd01392">
    <property type="entry name" value="HTH_LacI"/>
    <property type="match status" value="1"/>
</dbReference>
<keyword evidence="2" id="KW-0238">DNA-binding</keyword>
<protein>
    <submittedName>
        <fullName evidence="5">Putative LacI family transcriptional regulator</fullName>
    </submittedName>
</protein>
<evidence type="ECO:0000313" key="6">
    <source>
        <dbReference type="Proteomes" id="UP000003828"/>
    </source>
</evidence>
<evidence type="ECO:0000256" key="1">
    <source>
        <dbReference type="ARBA" id="ARBA00023015"/>
    </source>
</evidence>
<evidence type="ECO:0000256" key="3">
    <source>
        <dbReference type="ARBA" id="ARBA00023163"/>
    </source>
</evidence>
<dbReference type="STRING" id="1077972.ARGLB_069_00490"/>
<dbReference type="SMART" id="SM00354">
    <property type="entry name" value="HTH_LACI"/>
    <property type="match status" value="1"/>
</dbReference>
<reference evidence="5 6" key="1">
    <citation type="submission" date="2011-12" db="EMBL/GenBank/DDBJ databases">
        <title>Whole genome shotgun sequence of Arthrobacter globiformis NBRC 12137.</title>
        <authorList>
            <person name="Miyazawa S."/>
            <person name="Hosoyama A."/>
            <person name="Tsuchikane K."/>
            <person name="Katsumata H."/>
            <person name="Yamazaki S."/>
            <person name="Fujita N."/>
        </authorList>
    </citation>
    <scope>NUCLEOTIDE SEQUENCE [LARGE SCALE GENOMIC DNA]</scope>
    <source>
        <strain evidence="5 6">NBRC 12137</strain>
    </source>
</reference>
<accession>H0QNN1</accession>
<dbReference type="eggNOG" id="COG1609">
    <property type="taxonomic scope" value="Bacteria"/>
</dbReference>
<name>H0QNN1_ARTG1</name>
<organism evidence="5 6">
    <name type="scientific">Arthrobacter globiformis (strain ATCC 8010 / DSM 20124 / JCM 1332 / NBRC 12137 / NCIMB 8907 / NRRL B-2979 / 168)</name>
    <dbReference type="NCBI Taxonomy" id="1077972"/>
    <lineage>
        <taxon>Bacteria</taxon>
        <taxon>Bacillati</taxon>
        <taxon>Actinomycetota</taxon>
        <taxon>Actinomycetes</taxon>
        <taxon>Micrococcales</taxon>
        <taxon>Micrococcaceae</taxon>
        <taxon>Arthrobacter</taxon>
    </lineage>
</organism>
<dbReference type="AlphaFoldDB" id="H0QNN1"/>
<sequence>MRSMSSPTIRDVAERAGVSLTTVSYVLSGRSGGTTRVSPSTQERVMAAAGDLGYVPNQAARGMRRGRTDLVAIAIEDLEWPPDRALATAAAAILPRHGYQPVILLGQSWRHFMLAGGADGVIMGVTPTSEEEDHAIAELARRGIAQVVISESVHAEQAVALLMERMAGYAASAAENSASWKRLSGYALFGGGALPLLLNDVLSAAGAFAEQIPVL</sequence>
<dbReference type="Gene3D" id="3.40.50.2300">
    <property type="match status" value="1"/>
</dbReference>
<dbReference type="PANTHER" id="PTHR30146">
    <property type="entry name" value="LACI-RELATED TRANSCRIPTIONAL REPRESSOR"/>
    <property type="match status" value="1"/>
</dbReference>
<gene>
    <name evidence="5" type="ORF">ARGLB_069_00490</name>
</gene>
<dbReference type="SUPFAM" id="SSF47413">
    <property type="entry name" value="lambda repressor-like DNA-binding domains"/>
    <property type="match status" value="1"/>
</dbReference>
<dbReference type="PANTHER" id="PTHR30146:SF153">
    <property type="entry name" value="LACTOSE OPERON REPRESSOR"/>
    <property type="match status" value="1"/>
</dbReference>
<dbReference type="Pfam" id="PF00356">
    <property type="entry name" value="LacI"/>
    <property type="match status" value="1"/>
</dbReference>
<evidence type="ECO:0000313" key="5">
    <source>
        <dbReference type="EMBL" id="GAB14432.1"/>
    </source>
</evidence>
<dbReference type="Gene3D" id="1.10.260.40">
    <property type="entry name" value="lambda repressor-like DNA-binding domains"/>
    <property type="match status" value="1"/>
</dbReference>
<proteinExistence type="predicted"/>
<dbReference type="GO" id="GO:0000976">
    <property type="term" value="F:transcription cis-regulatory region binding"/>
    <property type="evidence" value="ECO:0007669"/>
    <property type="project" value="TreeGrafter"/>
</dbReference>
<dbReference type="PROSITE" id="PS00356">
    <property type="entry name" value="HTH_LACI_1"/>
    <property type="match status" value="1"/>
</dbReference>
<evidence type="ECO:0000259" key="4">
    <source>
        <dbReference type="PROSITE" id="PS50932"/>
    </source>
</evidence>
<keyword evidence="1" id="KW-0805">Transcription regulation</keyword>
<dbReference type="PROSITE" id="PS50932">
    <property type="entry name" value="HTH_LACI_2"/>
    <property type="match status" value="1"/>
</dbReference>
<keyword evidence="3" id="KW-0804">Transcription</keyword>
<comment type="caution">
    <text evidence="5">The sequence shown here is derived from an EMBL/GenBank/DDBJ whole genome shotgun (WGS) entry which is preliminary data.</text>
</comment>
<dbReference type="InterPro" id="IPR000843">
    <property type="entry name" value="HTH_LacI"/>
</dbReference>
<dbReference type="EMBL" id="BAEG01000069">
    <property type="protein sequence ID" value="GAB14432.1"/>
    <property type="molecule type" value="Genomic_DNA"/>
</dbReference>
<feature type="domain" description="HTH lacI-type" evidence="4">
    <location>
        <begin position="7"/>
        <end position="65"/>
    </location>
</feature>
<evidence type="ECO:0000256" key="2">
    <source>
        <dbReference type="ARBA" id="ARBA00023125"/>
    </source>
</evidence>